<evidence type="ECO:0000256" key="2">
    <source>
        <dbReference type="ARBA" id="ARBA00022857"/>
    </source>
</evidence>
<evidence type="ECO:0000259" key="5">
    <source>
        <dbReference type="Pfam" id="PF00248"/>
    </source>
</evidence>
<dbReference type="InterPro" id="IPR005399">
    <property type="entry name" value="K_chnl_volt-dep_bsu_KCNAB-rel"/>
</dbReference>
<accession>A0ABD1LF56</accession>
<organism evidence="6 7">
    <name type="scientific">Flemingia macrophylla</name>
    <dbReference type="NCBI Taxonomy" id="520843"/>
    <lineage>
        <taxon>Eukaryota</taxon>
        <taxon>Viridiplantae</taxon>
        <taxon>Streptophyta</taxon>
        <taxon>Embryophyta</taxon>
        <taxon>Tracheophyta</taxon>
        <taxon>Spermatophyta</taxon>
        <taxon>Magnoliopsida</taxon>
        <taxon>eudicotyledons</taxon>
        <taxon>Gunneridae</taxon>
        <taxon>Pentapetalae</taxon>
        <taxon>rosids</taxon>
        <taxon>fabids</taxon>
        <taxon>Fabales</taxon>
        <taxon>Fabaceae</taxon>
        <taxon>Papilionoideae</taxon>
        <taxon>50 kb inversion clade</taxon>
        <taxon>NPAAA clade</taxon>
        <taxon>indigoferoid/millettioid clade</taxon>
        <taxon>Phaseoleae</taxon>
        <taxon>Flemingia</taxon>
    </lineage>
</organism>
<dbReference type="PANTHER" id="PTHR43150">
    <property type="entry name" value="HYPERKINETIC, ISOFORM M"/>
    <property type="match status" value="1"/>
</dbReference>
<dbReference type="InterPro" id="IPR023210">
    <property type="entry name" value="NADP_OxRdtase_dom"/>
</dbReference>
<comment type="caution">
    <text evidence="6">The sequence shown here is derived from an EMBL/GenBank/DDBJ whole genome shotgun (WGS) entry which is preliminary data.</text>
</comment>
<dbReference type="EMBL" id="JBGMDY010000009">
    <property type="protein sequence ID" value="KAL2322151.1"/>
    <property type="molecule type" value="Genomic_DNA"/>
</dbReference>
<dbReference type="PANTHER" id="PTHR43150:SF2">
    <property type="entry name" value="HYPERKINETIC, ISOFORM M"/>
    <property type="match status" value="1"/>
</dbReference>
<proteinExistence type="inferred from homology"/>
<dbReference type="Gene3D" id="3.20.20.100">
    <property type="entry name" value="NADP-dependent oxidoreductase domain"/>
    <property type="match status" value="1"/>
</dbReference>
<feature type="transmembrane region" description="Helical" evidence="4">
    <location>
        <begin position="20"/>
        <end position="40"/>
    </location>
</feature>
<reference evidence="6 7" key="1">
    <citation type="submission" date="2024-08" db="EMBL/GenBank/DDBJ databases">
        <title>Insights into the chromosomal genome structure of Flemingia macrophylla.</title>
        <authorList>
            <person name="Ding Y."/>
            <person name="Zhao Y."/>
            <person name="Bi W."/>
            <person name="Wu M."/>
            <person name="Zhao G."/>
            <person name="Gong Y."/>
            <person name="Li W."/>
            <person name="Zhang P."/>
        </authorList>
    </citation>
    <scope>NUCLEOTIDE SEQUENCE [LARGE SCALE GENOMIC DNA]</scope>
    <source>
        <strain evidence="6">DYQJB</strain>
        <tissue evidence="6">Leaf</tissue>
    </source>
</reference>
<keyword evidence="4" id="KW-0472">Membrane</keyword>
<dbReference type="Pfam" id="PF00248">
    <property type="entry name" value="Aldo_ket_red"/>
    <property type="match status" value="1"/>
</dbReference>
<keyword evidence="3" id="KW-0560">Oxidoreductase</keyword>
<dbReference type="SUPFAM" id="SSF51430">
    <property type="entry name" value="NAD(P)-linked oxidoreductase"/>
    <property type="match status" value="1"/>
</dbReference>
<evidence type="ECO:0000256" key="3">
    <source>
        <dbReference type="ARBA" id="ARBA00023002"/>
    </source>
</evidence>
<keyword evidence="4" id="KW-1133">Transmembrane helix</keyword>
<comment type="similarity">
    <text evidence="1">Belongs to the shaker potassium channel beta subunit family.</text>
</comment>
<gene>
    <name evidence="6" type="ORF">Fmac_026530</name>
</gene>
<evidence type="ECO:0000256" key="4">
    <source>
        <dbReference type="SAM" id="Phobius"/>
    </source>
</evidence>
<evidence type="ECO:0000256" key="1">
    <source>
        <dbReference type="ARBA" id="ARBA00006515"/>
    </source>
</evidence>
<keyword evidence="7" id="KW-1185">Reference proteome</keyword>
<evidence type="ECO:0000313" key="7">
    <source>
        <dbReference type="Proteomes" id="UP001603857"/>
    </source>
</evidence>
<dbReference type="AlphaFoldDB" id="A0ABD1LF56"/>
<dbReference type="InterPro" id="IPR036812">
    <property type="entry name" value="NAD(P)_OxRdtase_dom_sf"/>
</dbReference>
<sequence length="249" mass="27369">MESSPRSPIGIKLYSASVDSSSLGLGLGLGLMLYMTIALAKFHCTQQSYGAWVSFGNQLDVKEAKALLQCCRDHGVNFFDNGEVYAHGRAEEIMGQAISRAGWKRSDVVVSTKILRGGRGPNDKGLSRKHIVEGTKVSLKRLDMDYVDVIYCHRLDTSTPIEETVRPMNHVIDKGWAFYWGTSEWSAQQITKAWAVAHRLDLLGPIVEQPEYSEGHDHEGAGGGSLAKKATHMVGVLAAVLEGSYNRLY</sequence>
<evidence type="ECO:0000313" key="6">
    <source>
        <dbReference type="EMBL" id="KAL2322151.1"/>
    </source>
</evidence>
<dbReference type="GO" id="GO:0016491">
    <property type="term" value="F:oxidoreductase activity"/>
    <property type="evidence" value="ECO:0007669"/>
    <property type="project" value="UniProtKB-KW"/>
</dbReference>
<name>A0ABD1LF56_9FABA</name>
<protein>
    <recommendedName>
        <fullName evidence="5">NADP-dependent oxidoreductase domain-containing protein</fullName>
    </recommendedName>
</protein>
<keyword evidence="4" id="KW-0812">Transmembrane</keyword>
<keyword evidence="2" id="KW-0521">NADP</keyword>
<feature type="domain" description="NADP-dependent oxidoreductase" evidence="5">
    <location>
        <begin position="49"/>
        <end position="213"/>
    </location>
</feature>
<dbReference type="Proteomes" id="UP001603857">
    <property type="component" value="Unassembled WGS sequence"/>
</dbReference>